<evidence type="ECO:0000256" key="3">
    <source>
        <dbReference type="SAM" id="SignalP"/>
    </source>
</evidence>
<comment type="caution">
    <text evidence="4">The sequence shown here is derived from an EMBL/GenBank/DDBJ whole genome shotgun (WGS) entry which is preliminary data.</text>
</comment>
<evidence type="ECO:0000313" key="4">
    <source>
        <dbReference type="EMBL" id="MPC43097.1"/>
    </source>
</evidence>
<protein>
    <submittedName>
        <fullName evidence="4">Uncharacterized protein</fullName>
    </submittedName>
</protein>
<evidence type="ECO:0000313" key="5">
    <source>
        <dbReference type="Proteomes" id="UP000324222"/>
    </source>
</evidence>
<evidence type="ECO:0000256" key="1">
    <source>
        <dbReference type="SAM" id="MobiDB-lite"/>
    </source>
</evidence>
<keyword evidence="2" id="KW-1133">Transmembrane helix</keyword>
<feature type="transmembrane region" description="Helical" evidence="2">
    <location>
        <begin position="254"/>
        <end position="274"/>
    </location>
</feature>
<dbReference type="Proteomes" id="UP000324222">
    <property type="component" value="Unassembled WGS sequence"/>
</dbReference>
<gene>
    <name evidence="4" type="ORF">E2C01_036734</name>
</gene>
<keyword evidence="2" id="KW-0812">Transmembrane</keyword>
<feature type="chain" id="PRO_5022913710" evidence="3">
    <location>
        <begin position="23"/>
        <end position="282"/>
    </location>
</feature>
<keyword evidence="3" id="KW-0732">Signal</keyword>
<reference evidence="4 5" key="1">
    <citation type="submission" date="2019-05" db="EMBL/GenBank/DDBJ databases">
        <title>Another draft genome of Portunus trituberculatus and its Hox gene families provides insights of decapod evolution.</title>
        <authorList>
            <person name="Jeong J.-H."/>
            <person name="Song I."/>
            <person name="Kim S."/>
            <person name="Choi T."/>
            <person name="Kim D."/>
            <person name="Ryu S."/>
            <person name="Kim W."/>
        </authorList>
    </citation>
    <scope>NUCLEOTIDE SEQUENCE [LARGE SCALE GENOMIC DNA]</scope>
    <source>
        <tissue evidence="4">Muscle</tissue>
    </source>
</reference>
<accession>A0A5B7FC12</accession>
<name>A0A5B7FC12_PORTR</name>
<dbReference type="AlphaFoldDB" id="A0A5B7FC12"/>
<feature type="compositionally biased region" description="Polar residues" evidence="1">
    <location>
        <begin position="193"/>
        <end position="208"/>
    </location>
</feature>
<keyword evidence="2" id="KW-0472">Membrane</keyword>
<sequence>MADIVRAAAAAVVVVVVVVALGGGPGGKCGVAHASTNCNSETDDTEVFVSFGEEEVILREAIRQARWSVNKYLYMVPVIGFEGVRAEVTTNMGTFPAWFPIMDHCTLDNSRWWQVLLVVKKHTNSTLTVTLTVQNCLLSCELTTGAKHTSGRDLKLQNLELFGRGGSRWREQHPRYPCRVESEAKDPILVMTPSCTNPPSIGSASSPHSKTEKRPARRPAQGTALSTALSSPRPTPPSPSRPATVQTEGLTPPLRVAAVVVVVIIILMVVFVMMRCQDRQEY</sequence>
<organism evidence="4 5">
    <name type="scientific">Portunus trituberculatus</name>
    <name type="common">Swimming crab</name>
    <name type="synonym">Neptunus trituberculatus</name>
    <dbReference type="NCBI Taxonomy" id="210409"/>
    <lineage>
        <taxon>Eukaryota</taxon>
        <taxon>Metazoa</taxon>
        <taxon>Ecdysozoa</taxon>
        <taxon>Arthropoda</taxon>
        <taxon>Crustacea</taxon>
        <taxon>Multicrustacea</taxon>
        <taxon>Malacostraca</taxon>
        <taxon>Eumalacostraca</taxon>
        <taxon>Eucarida</taxon>
        <taxon>Decapoda</taxon>
        <taxon>Pleocyemata</taxon>
        <taxon>Brachyura</taxon>
        <taxon>Eubrachyura</taxon>
        <taxon>Portunoidea</taxon>
        <taxon>Portunidae</taxon>
        <taxon>Portuninae</taxon>
        <taxon>Portunus</taxon>
    </lineage>
</organism>
<keyword evidence="5" id="KW-1185">Reference proteome</keyword>
<feature type="region of interest" description="Disordered" evidence="1">
    <location>
        <begin position="191"/>
        <end position="247"/>
    </location>
</feature>
<proteinExistence type="predicted"/>
<dbReference type="EMBL" id="VSRR010005686">
    <property type="protein sequence ID" value="MPC43097.1"/>
    <property type="molecule type" value="Genomic_DNA"/>
</dbReference>
<evidence type="ECO:0000256" key="2">
    <source>
        <dbReference type="SAM" id="Phobius"/>
    </source>
</evidence>
<feature type="signal peptide" evidence="3">
    <location>
        <begin position="1"/>
        <end position="22"/>
    </location>
</feature>